<evidence type="ECO:0000256" key="2">
    <source>
        <dbReference type="ARBA" id="ARBA00022801"/>
    </source>
</evidence>
<evidence type="ECO:0000313" key="6">
    <source>
        <dbReference type="Proteomes" id="UP000190166"/>
    </source>
</evidence>
<dbReference type="Proteomes" id="UP000190166">
    <property type="component" value="Unassembled WGS sequence"/>
</dbReference>
<evidence type="ECO:0000256" key="3">
    <source>
        <dbReference type="ARBA" id="ARBA00023295"/>
    </source>
</evidence>
<name>A0A1T5NHC2_9BACT</name>
<keyword evidence="4" id="KW-0732">Signal</keyword>
<dbReference type="GO" id="GO:0005975">
    <property type="term" value="P:carbohydrate metabolic process"/>
    <property type="evidence" value="ECO:0007669"/>
    <property type="project" value="InterPro"/>
</dbReference>
<proteinExistence type="inferred from homology"/>
<evidence type="ECO:0000313" key="5">
    <source>
        <dbReference type="EMBL" id="SKC99786.1"/>
    </source>
</evidence>
<keyword evidence="6" id="KW-1185">Reference proteome</keyword>
<dbReference type="GO" id="GO:0004553">
    <property type="term" value="F:hydrolase activity, hydrolyzing O-glycosyl compounds"/>
    <property type="evidence" value="ECO:0007669"/>
    <property type="project" value="InterPro"/>
</dbReference>
<dbReference type="Gene3D" id="2.60.40.1180">
    <property type="entry name" value="Golgi alpha-mannosidase II"/>
    <property type="match status" value="1"/>
</dbReference>
<accession>A0A1T5NHC2</accession>
<feature type="signal peptide" evidence="4">
    <location>
        <begin position="1"/>
        <end position="26"/>
    </location>
</feature>
<keyword evidence="2" id="KW-0378">Hydrolase</keyword>
<evidence type="ECO:0000256" key="1">
    <source>
        <dbReference type="ARBA" id="ARBA00009743"/>
    </source>
</evidence>
<dbReference type="InterPro" id="IPR002241">
    <property type="entry name" value="Glyco_hydro_27"/>
</dbReference>
<comment type="similarity">
    <text evidence="1">Belongs to the glycosyl hydrolase 27 family.</text>
</comment>
<sequence>MNNALIWCRYFLSVTGMLCLLTPLHAQEATHVKHIPFGKNNYIAYDLRKGTYSVWTGNKEVIRNAFAFYEDAHRPDTLTATRTFASARIKDRMGEGTRYVITSAGNGIKKQQVFYVYKGKDGFYTAVILQGKGARSRAMSPLTGEAAMYTSGVVVPFDNDAWIRYRVADQQGPAFTSSEVTALYDSITNAGLILGSVEHSNWKTGVKVENSHVSVVAGWTDSLVTRDKIPHGIVTQGDTLCSSPKILVLPAANWRKGMEQYGSANRLAEPRYIFEWTAAKPLGWNSWGSMQTKLNLAKAKQVVDFFADSCKTFRGKDGSIYIDLDSYWDNMTKGGMTGDFSQLKEFVVYCKQRGCKPGIYWAPFVDWSKSSRVVEGSHYNYEETWTKINGQYHDFDGARAMDPTHPATRERIAYLIKRFKETGFEMIKIDFIGHAAIEADAYYDPSVHTGMQAFRKGMEFLVDQLDGKMLVYAAISPGMATGRYVHMRRIACDAFKNIDETAYTLNATSLGWWQNKVYDFTDADHVVFAGAAPGENRARLASAIVTGTVITGDDYSAYSSASGVAQQLLQNHDVLEAAQLPNGFVPVDHHTGDTPSSLFVHNNGRFTYLAVVNYNKRPTTFEADFSKLGLGSGEYLCKELFSGKTSTEKGKIHITADAADAMIFRLEKK</sequence>
<gene>
    <name evidence="5" type="ORF">SAMN05660461_1600</name>
</gene>
<dbReference type="Gene3D" id="3.20.20.70">
    <property type="entry name" value="Aldolase class I"/>
    <property type="match status" value="1"/>
</dbReference>
<dbReference type="EMBL" id="FUZZ01000001">
    <property type="protein sequence ID" value="SKC99786.1"/>
    <property type="molecule type" value="Genomic_DNA"/>
</dbReference>
<feature type="chain" id="PRO_5010558224" evidence="4">
    <location>
        <begin position="27"/>
        <end position="669"/>
    </location>
</feature>
<dbReference type="PANTHER" id="PTHR11452:SF75">
    <property type="entry name" value="ALPHA-GALACTOSIDASE MEL1"/>
    <property type="match status" value="1"/>
</dbReference>
<keyword evidence="3" id="KW-0326">Glycosidase</keyword>
<dbReference type="AlphaFoldDB" id="A0A1T5NHC2"/>
<dbReference type="PANTHER" id="PTHR11452">
    <property type="entry name" value="ALPHA-GALACTOSIDASE/ALPHA-N-ACETYLGALACTOSAMINIDASE"/>
    <property type="match status" value="1"/>
</dbReference>
<dbReference type="InterPro" id="IPR013785">
    <property type="entry name" value="Aldolase_TIM"/>
</dbReference>
<protein>
    <submittedName>
        <fullName evidence="5">Alpha-galactosidase</fullName>
    </submittedName>
</protein>
<dbReference type="STRING" id="393003.SAMN05660461_1600"/>
<dbReference type="SUPFAM" id="SSF51445">
    <property type="entry name" value="(Trans)glycosidases"/>
    <property type="match status" value="1"/>
</dbReference>
<organism evidence="5 6">
    <name type="scientific">Chitinophaga ginsengisegetis</name>
    <dbReference type="NCBI Taxonomy" id="393003"/>
    <lineage>
        <taxon>Bacteria</taxon>
        <taxon>Pseudomonadati</taxon>
        <taxon>Bacteroidota</taxon>
        <taxon>Chitinophagia</taxon>
        <taxon>Chitinophagales</taxon>
        <taxon>Chitinophagaceae</taxon>
        <taxon>Chitinophaga</taxon>
    </lineage>
</organism>
<dbReference type="InterPro" id="IPR013780">
    <property type="entry name" value="Glyco_hydro_b"/>
</dbReference>
<reference evidence="5 6" key="1">
    <citation type="submission" date="2017-02" db="EMBL/GenBank/DDBJ databases">
        <authorList>
            <person name="Peterson S.W."/>
        </authorList>
    </citation>
    <scope>NUCLEOTIDE SEQUENCE [LARGE SCALE GENOMIC DNA]</scope>
    <source>
        <strain evidence="5 6">DSM 18108</strain>
    </source>
</reference>
<dbReference type="InterPro" id="IPR017853">
    <property type="entry name" value="GH"/>
</dbReference>
<evidence type="ECO:0000256" key="4">
    <source>
        <dbReference type="SAM" id="SignalP"/>
    </source>
</evidence>
<dbReference type="RefSeq" id="WP_079468854.1">
    <property type="nucleotide sequence ID" value="NZ_FUZZ01000001.1"/>
</dbReference>